<comment type="subcellular location">
    <subcellularLocation>
        <location evidence="1">Mitochondrion membrane</location>
    </subcellularLocation>
</comment>
<protein>
    <submittedName>
        <fullName evidence="8">Mitochondrial carrier</fullName>
    </submittedName>
</protein>
<feature type="compositionally biased region" description="Polar residues" evidence="7">
    <location>
        <begin position="206"/>
        <end position="220"/>
    </location>
</feature>
<keyword evidence="2" id="KW-0812">Transmembrane</keyword>
<accession>A0A6A6VY90</accession>
<keyword evidence="4" id="KW-0496">Mitochondrion</keyword>
<evidence type="ECO:0000256" key="1">
    <source>
        <dbReference type="ARBA" id="ARBA00004325"/>
    </source>
</evidence>
<feature type="compositionally biased region" description="Pro residues" evidence="7">
    <location>
        <begin position="40"/>
        <end position="50"/>
    </location>
</feature>
<feature type="compositionally biased region" description="Low complexity" evidence="7">
    <location>
        <begin position="175"/>
        <end position="191"/>
    </location>
</feature>
<gene>
    <name evidence="8" type="ORF">EJ05DRAFT_488838</name>
</gene>
<dbReference type="InterPro" id="IPR023395">
    <property type="entry name" value="MCP_dom_sf"/>
</dbReference>
<keyword evidence="5" id="KW-1133">Transmembrane helix</keyword>
<dbReference type="RefSeq" id="XP_033597125.1">
    <property type="nucleotide sequence ID" value="XM_033745747.1"/>
</dbReference>
<dbReference type="Proteomes" id="UP000799437">
    <property type="component" value="Unassembled WGS sequence"/>
</dbReference>
<evidence type="ECO:0000256" key="6">
    <source>
        <dbReference type="ARBA" id="ARBA00023136"/>
    </source>
</evidence>
<evidence type="ECO:0000256" key="4">
    <source>
        <dbReference type="ARBA" id="ARBA00022792"/>
    </source>
</evidence>
<evidence type="ECO:0000313" key="9">
    <source>
        <dbReference type="Proteomes" id="UP000799437"/>
    </source>
</evidence>
<evidence type="ECO:0000256" key="3">
    <source>
        <dbReference type="ARBA" id="ARBA00022737"/>
    </source>
</evidence>
<reference evidence="8" key="1">
    <citation type="journal article" date="2020" name="Stud. Mycol.">
        <title>101 Dothideomycetes genomes: a test case for predicting lifestyles and emergence of pathogens.</title>
        <authorList>
            <person name="Haridas S."/>
            <person name="Albert R."/>
            <person name="Binder M."/>
            <person name="Bloem J."/>
            <person name="Labutti K."/>
            <person name="Salamov A."/>
            <person name="Andreopoulos B."/>
            <person name="Baker S."/>
            <person name="Barry K."/>
            <person name="Bills G."/>
            <person name="Bluhm B."/>
            <person name="Cannon C."/>
            <person name="Castanera R."/>
            <person name="Culley D."/>
            <person name="Daum C."/>
            <person name="Ezra D."/>
            <person name="Gonzalez J."/>
            <person name="Henrissat B."/>
            <person name="Kuo A."/>
            <person name="Liang C."/>
            <person name="Lipzen A."/>
            <person name="Lutzoni F."/>
            <person name="Magnuson J."/>
            <person name="Mondo S."/>
            <person name="Nolan M."/>
            <person name="Ohm R."/>
            <person name="Pangilinan J."/>
            <person name="Park H.-J."/>
            <person name="Ramirez L."/>
            <person name="Alfaro M."/>
            <person name="Sun H."/>
            <person name="Tritt A."/>
            <person name="Yoshinaga Y."/>
            <person name="Zwiers L.-H."/>
            <person name="Turgeon B."/>
            <person name="Goodwin S."/>
            <person name="Spatafora J."/>
            <person name="Crous P."/>
            <person name="Grigoriev I."/>
        </authorList>
    </citation>
    <scope>NUCLEOTIDE SEQUENCE</scope>
    <source>
        <strain evidence="8">CBS 121739</strain>
    </source>
</reference>
<feature type="region of interest" description="Disordered" evidence="7">
    <location>
        <begin position="37"/>
        <end position="73"/>
    </location>
</feature>
<feature type="compositionally biased region" description="Low complexity" evidence="7">
    <location>
        <begin position="54"/>
        <end position="73"/>
    </location>
</feature>
<keyword evidence="3" id="KW-0677">Repeat</keyword>
<dbReference type="GeneID" id="54486801"/>
<proteinExistence type="predicted"/>
<evidence type="ECO:0000256" key="5">
    <source>
        <dbReference type="ARBA" id="ARBA00022989"/>
    </source>
</evidence>
<dbReference type="EMBL" id="ML996579">
    <property type="protein sequence ID" value="KAF2754674.1"/>
    <property type="molecule type" value="Genomic_DNA"/>
</dbReference>
<evidence type="ECO:0000313" key="8">
    <source>
        <dbReference type="EMBL" id="KAF2754674.1"/>
    </source>
</evidence>
<feature type="region of interest" description="Disordered" evidence="7">
    <location>
        <begin position="141"/>
        <end position="221"/>
    </location>
</feature>
<dbReference type="SUPFAM" id="SSF103506">
    <property type="entry name" value="Mitochondrial carrier"/>
    <property type="match status" value="1"/>
</dbReference>
<keyword evidence="6" id="KW-0472">Membrane</keyword>
<evidence type="ECO:0000256" key="7">
    <source>
        <dbReference type="SAM" id="MobiDB-lite"/>
    </source>
</evidence>
<dbReference type="Gene3D" id="1.50.40.10">
    <property type="entry name" value="Mitochondrial carrier domain"/>
    <property type="match status" value="1"/>
</dbReference>
<keyword evidence="9" id="KW-1185">Reference proteome</keyword>
<name>A0A6A6VY90_9PEZI</name>
<dbReference type="GO" id="GO:0031966">
    <property type="term" value="C:mitochondrial membrane"/>
    <property type="evidence" value="ECO:0007669"/>
    <property type="project" value="UniProtKB-SubCell"/>
</dbReference>
<dbReference type="PANTHER" id="PTHR24089">
    <property type="entry name" value="SOLUTE CARRIER FAMILY 25"/>
    <property type="match status" value="1"/>
</dbReference>
<dbReference type="AlphaFoldDB" id="A0A6A6VY90"/>
<evidence type="ECO:0000256" key="2">
    <source>
        <dbReference type="ARBA" id="ARBA00022692"/>
    </source>
</evidence>
<dbReference type="OrthoDB" id="77989at2759"/>
<organism evidence="8 9">
    <name type="scientific">Pseudovirgaria hyperparasitica</name>
    <dbReference type="NCBI Taxonomy" id="470096"/>
    <lineage>
        <taxon>Eukaryota</taxon>
        <taxon>Fungi</taxon>
        <taxon>Dikarya</taxon>
        <taxon>Ascomycota</taxon>
        <taxon>Pezizomycotina</taxon>
        <taxon>Dothideomycetes</taxon>
        <taxon>Dothideomycetes incertae sedis</taxon>
        <taxon>Acrospermales</taxon>
        <taxon>Acrospermaceae</taxon>
        <taxon>Pseudovirgaria</taxon>
    </lineage>
</organism>
<keyword evidence="4" id="KW-0999">Mitochondrion inner membrane</keyword>
<sequence>MSLISVFDPFNNNIDPPLRPLHLAIMATSRDAPNPLRPYYIPPSIGPPPDQLASSSSVTSRPSYPSSSKKASFGSTARDYLSDIDYGDYLSDSSPSLAEMAKKLMDQALWSYTTVLLAQPFEVAKTILQVHMASSQDPATTAVASANEGEKSRPSSYASGKFQDYPSDEDDSDADSPSYFTSTAPTSSSHSRSPERSRQQLHNRSHSSTPTPGSTNLRTSNKLELKKNDSLFEVLSQLWQKESVFGVWRGTNATFVYNFLLKTIESWTRSMLSALLNVPDPGLHGSFGSGIGGLDVVDSPNPFFSLAVAVAAAGVAGFVLAPLDLIKTRIILTPSSVTPRRIVQSLMSLPSLSLPTSILPITLLHSTLPTLFSASTPMFLRSMLSIDPVLTPSAYSISTFLSSSAELFLRLPLETVLRRGQVQVLRDGEHERERLHYVEMRRQRDGSEKFKTLVETGPYKGVLGTMWFIAREEGITVTGPRGATSSQGYNRAFGRMKKGQGVTGLWRGWRVGFWGIVGVWGAAAFGSNAGGEF</sequence>